<reference evidence="7 8" key="1">
    <citation type="submission" date="2019-01" db="EMBL/GenBank/DDBJ databases">
        <title>A draft genome assembly of the solar-powered sea slug Elysia chlorotica.</title>
        <authorList>
            <person name="Cai H."/>
            <person name="Li Q."/>
            <person name="Fang X."/>
            <person name="Li J."/>
            <person name="Curtis N.E."/>
            <person name="Altenburger A."/>
            <person name="Shibata T."/>
            <person name="Feng M."/>
            <person name="Maeda T."/>
            <person name="Schwartz J.A."/>
            <person name="Shigenobu S."/>
            <person name="Lundholm N."/>
            <person name="Nishiyama T."/>
            <person name="Yang H."/>
            <person name="Hasebe M."/>
            <person name="Li S."/>
            <person name="Pierce S.K."/>
            <person name="Wang J."/>
        </authorList>
    </citation>
    <scope>NUCLEOTIDE SEQUENCE [LARGE SCALE GENOMIC DNA]</scope>
    <source>
        <strain evidence="7">EC2010</strain>
        <tissue evidence="7">Whole organism of an adult</tissue>
    </source>
</reference>
<proteinExistence type="predicted"/>
<evidence type="ECO:0000313" key="8">
    <source>
        <dbReference type="Proteomes" id="UP000271974"/>
    </source>
</evidence>
<evidence type="ECO:0000256" key="3">
    <source>
        <dbReference type="ARBA" id="ARBA00022989"/>
    </source>
</evidence>
<keyword evidence="2 6" id="KW-0812">Transmembrane</keyword>
<keyword evidence="4 6" id="KW-0472">Membrane</keyword>
<feature type="transmembrane region" description="Helical" evidence="6">
    <location>
        <begin position="83"/>
        <end position="102"/>
    </location>
</feature>
<dbReference type="GO" id="GO:0016020">
    <property type="term" value="C:membrane"/>
    <property type="evidence" value="ECO:0007669"/>
    <property type="project" value="UniProtKB-SubCell"/>
</dbReference>
<dbReference type="SUPFAM" id="SSF48652">
    <property type="entry name" value="Tetraspanin"/>
    <property type="match status" value="1"/>
</dbReference>
<evidence type="ECO:0000256" key="1">
    <source>
        <dbReference type="ARBA" id="ARBA00004141"/>
    </source>
</evidence>
<dbReference type="Gene3D" id="1.10.1450.10">
    <property type="entry name" value="Tetraspanin"/>
    <property type="match status" value="1"/>
</dbReference>
<dbReference type="InterPro" id="IPR018499">
    <property type="entry name" value="Tetraspanin/Peripherin"/>
</dbReference>
<dbReference type="Proteomes" id="UP000271974">
    <property type="component" value="Unassembled WGS sequence"/>
</dbReference>
<name>A0A433U5J6_ELYCH</name>
<accession>A0A433U5J6</accession>
<dbReference type="STRING" id="188477.A0A433U5J6"/>
<feature type="region of interest" description="Disordered" evidence="5">
    <location>
        <begin position="258"/>
        <end position="278"/>
    </location>
</feature>
<comment type="subcellular location">
    <subcellularLocation>
        <location evidence="1">Membrane</location>
        <topology evidence="1">Multi-pass membrane protein</topology>
    </subcellularLocation>
</comment>
<feature type="transmembrane region" description="Helical" evidence="6">
    <location>
        <begin position="228"/>
        <end position="252"/>
    </location>
</feature>
<dbReference type="Pfam" id="PF00335">
    <property type="entry name" value="Tetraspanin"/>
    <property type="match status" value="1"/>
</dbReference>
<evidence type="ECO:0000256" key="5">
    <source>
        <dbReference type="SAM" id="MobiDB-lite"/>
    </source>
</evidence>
<dbReference type="OrthoDB" id="6279736at2759"/>
<sequence length="305" mass="33642">MVRFNQASFLNSYLQDLEDTPAAAACQAVPGATNPCLTQTEFDTVDVGDWPNNLGALIIVSGFIIMLYSGAGAVGATQNSQPALLVMFTLILVSMGLEYFLLDICLGGDNMFHENAKEELSEKLASEYTLDAESNAFSRILNSVMIKSQCCGIQGPNDFSVNETLTIAGETHNIMIPPACCEVQEFSTPREGVNALLECSRDTWAKHTYQLGCYSVLHMHFYDKYGKVAIALIVYLVLLEGTQELFIFLIIFKPYDKSNRSSRKSSRGSQSSARNSKRNSQNIFVPFSRISNMGSDAKRASTEIW</sequence>
<evidence type="ECO:0008006" key="9">
    <source>
        <dbReference type="Google" id="ProtNLM"/>
    </source>
</evidence>
<comment type="caution">
    <text evidence="7">The sequence shown here is derived from an EMBL/GenBank/DDBJ whole genome shotgun (WGS) entry which is preliminary data.</text>
</comment>
<evidence type="ECO:0000256" key="2">
    <source>
        <dbReference type="ARBA" id="ARBA00022692"/>
    </source>
</evidence>
<dbReference type="InterPro" id="IPR008952">
    <property type="entry name" value="Tetraspanin_EC2_sf"/>
</dbReference>
<dbReference type="AlphaFoldDB" id="A0A433U5J6"/>
<feature type="transmembrane region" description="Helical" evidence="6">
    <location>
        <begin position="54"/>
        <end position="76"/>
    </location>
</feature>
<keyword evidence="3 6" id="KW-1133">Transmembrane helix</keyword>
<evidence type="ECO:0000256" key="4">
    <source>
        <dbReference type="ARBA" id="ARBA00023136"/>
    </source>
</evidence>
<keyword evidence="8" id="KW-1185">Reference proteome</keyword>
<evidence type="ECO:0000313" key="7">
    <source>
        <dbReference type="EMBL" id="RUS89097.1"/>
    </source>
</evidence>
<gene>
    <name evidence="7" type="ORF">EGW08_003105</name>
</gene>
<organism evidence="7 8">
    <name type="scientific">Elysia chlorotica</name>
    <name type="common">Eastern emerald elysia</name>
    <name type="synonym">Sea slug</name>
    <dbReference type="NCBI Taxonomy" id="188477"/>
    <lineage>
        <taxon>Eukaryota</taxon>
        <taxon>Metazoa</taxon>
        <taxon>Spiralia</taxon>
        <taxon>Lophotrochozoa</taxon>
        <taxon>Mollusca</taxon>
        <taxon>Gastropoda</taxon>
        <taxon>Heterobranchia</taxon>
        <taxon>Euthyneura</taxon>
        <taxon>Panpulmonata</taxon>
        <taxon>Sacoglossa</taxon>
        <taxon>Placobranchoidea</taxon>
        <taxon>Plakobranchidae</taxon>
        <taxon>Elysia</taxon>
    </lineage>
</organism>
<evidence type="ECO:0000256" key="6">
    <source>
        <dbReference type="SAM" id="Phobius"/>
    </source>
</evidence>
<dbReference type="EMBL" id="RQTK01000065">
    <property type="protein sequence ID" value="RUS89097.1"/>
    <property type="molecule type" value="Genomic_DNA"/>
</dbReference>
<protein>
    <recommendedName>
        <fullName evidence="9">Tetraspanin</fullName>
    </recommendedName>
</protein>